<gene>
    <name evidence="1" type="ORF">SAMN05216363_0034</name>
</gene>
<dbReference type="RefSeq" id="WP_092374071.1">
    <property type="nucleotide sequence ID" value="NZ_LT629797.1"/>
</dbReference>
<name>A0A1H2L3T0_9PSED</name>
<dbReference type="AlphaFoldDB" id="A0A1H2L3T0"/>
<keyword evidence="2" id="KW-1185">Reference proteome</keyword>
<dbReference type="EMBL" id="LT629797">
    <property type="protein sequence ID" value="SDU75452.1"/>
    <property type="molecule type" value="Genomic_DNA"/>
</dbReference>
<dbReference type="Pfam" id="PF23840">
    <property type="entry name" value="Phage_tail_terminator"/>
    <property type="match status" value="1"/>
</dbReference>
<organism evidence="1 2">
    <name type="scientific">Pseudomonas sihuiensis</name>
    <dbReference type="NCBI Taxonomy" id="1274359"/>
    <lineage>
        <taxon>Bacteria</taxon>
        <taxon>Pseudomonadati</taxon>
        <taxon>Pseudomonadota</taxon>
        <taxon>Gammaproteobacteria</taxon>
        <taxon>Pseudomonadales</taxon>
        <taxon>Pseudomonadaceae</taxon>
        <taxon>Pseudomonas</taxon>
    </lineage>
</organism>
<accession>A0A1H2L3T0</accession>
<evidence type="ECO:0000313" key="1">
    <source>
        <dbReference type="EMBL" id="SDU75452.1"/>
    </source>
</evidence>
<sequence length="145" mass="15883">MSAPFDINLVIDRLRAEVPELQSVEGVAEYGAVTSLRDFRTPCAFALLVRERGDGEAPKAGRQRAMATVGVVLAVSNYRDTRGAETVEELTPLLGKVRAALMGWTPDIIGGRPFQFLQGDVLDYDASTLLWTDVYQTQHFIGVTP</sequence>
<evidence type="ECO:0008006" key="3">
    <source>
        <dbReference type="Google" id="ProtNLM"/>
    </source>
</evidence>
<dbReference type="InterPro" id="IPR056912">
    <property type="entry name" value="Phage_JBD30_tail_term-like"/>
</dbReference>
<dbReference type="Proteomes" id="UP000198675">
    <property type="component" value="Chromosome I"/>
</dbReference>
<proteinExistence type="predicted"/>
<protein>
    <recommendedName>
        <fullName evidence="3">Gp37 protein</fullName>
    </recommendedName>
</protein>
<evidence type="ECO:0000313" key="2">
    <source>
        <dbReference type="Proteomes" id="UP000198675"/>
    </source>
</evidence>
<reference evidence="2" key="1">
    <citation type="submission" date="2016-10" db="EMBL/GenBank/DDBJ databases">
        <authorList>
            <person name="Varghese N."/>
            <person name="Submissions S."/>
        </authorList>
    </citation>
    <scope>NUCLEOTIDE SEQUENCE [LARGE SCALE GENOMIC DNA]</scope>
    <source>
        <strain evidence="2">KCTC 32246</strain>
    </source>
</reference>